<dbReference type="GeneID" id="6194690"/>
<reference evidence="3" key="3">
    <citation type="journal article" date="2014" name="Genetics">
        <title>Maintaining two mating types: Structure of the mating type locus and its role in heterokaryosis in Podospora anserina.</title>
        <authorList>
            <person name="Grognet P."/>
            <person name="Bidard F."/>
            <person name="Kuchly C."/>
            <person name="Tong L.C.H."/>
            <person name="Coppin E."/>
            <person name="Benkhali J.A."/>
            <person name="Couloux A."/>
            <person name="Wincker P."/>
            <person name="Debuchy R."/>
            <person name="Silar P."/>
        </authorList>
    </citation>
    <scope>GENOME REANNOTATION</scope>
    <source>
        <strain evidence="3">S / ATCC MYA-4624 / DSM 980 / FGSC 10383</strain>
    </source>
</reference>
<organism evidence="1">
    <name type="scientific">Podospora anserina (strain S / ATCC MYA-4624 / DSM 980 / FGSC 10383)</name>
    <name type="common">Pleurage anserina</name>
    <dbReference type="NCBI Taxonomy" id="515849"/>
    <lineage>
        <taxon>Eukaryota</taxon>
        <taxon>Fungi</taxon>
        <taxon>Dikarya</taxon>
        <taxon>Ascomycota</taxon>
        <taxon>Pezizomycotina</taxon>
        <taxon>Sordariomycetes</taxon>
        <taxon>Sordariomycetidae</taxon>
        <taxon>Sordariales</taxon>
        <taxon>Podosporaceae</taxon>
        <taxon>Podospora</taxon>
        <taxon>Podospora anserina</taxon>
    </lineage>
</organism>
<keyword evidence="3" id="KW-1185">Reference proteome</keyword>
<dbReference type="VEuPathDB" id="FungiDB:PODANS_6_6760"/>
<dbReference type="KEGG" id="pan:PODANSg7623"/>
<proteinExistence type="predicted"/>
<gene>
    <name evidence="1" type="ORF">PODANS_6_6760</name>
</gene>
<evidence type="ECO:0000313" key="1">
    <source>
        <dbReference type="EMBL" id="CAP71720.1"/>
    </source>
</evidence>
<dbReference type="EMBL" id="FO904941">
    <property type="protein sequence ID" value="CDP31111.1"/>
    <property type="molecule type" value="Genomic_DNA"/>
</dbReference>
<dbReference type="EMBL" id="CU638744">
    <property type="protein sequence ID" value="CAP71720.1"/>
    <property type="molecule type" value="Genomic_DNA"/>
</dbReference>
<reference evidence="1 3" key="1">
    <citation type="journal article" date="2008" name="Genome Biol.">
        <title>The genome sequence of the model ascomycete fungus Podospora anserina.</title>
        <authorList>
            <person name="Espagne E."/>
            <person name="Lespinet O."/>
            <person name="Malagnac F."/>
            <person name="Da Silva C."/>
            <person name="Jaillon O."/>
            <person name="Porcel B.M."/>
            <person name="Couloux A."/>
            <person name="Aury J.-M."/>
            <person name="Segurens B."/>
            <person name="Poulain J."/>
            <person name="Anthouard V."/>
            <person name="Grossetete S."/>
            <person name="Khalili H."/>
            <person name="Coppin E."/>
            <person name="Dequard-Chablat M."/>
            <person name="Picard M."/>
            <person name="Contamine V."/>
            <person name="Arnaise S."/>
            <person name="Bourdais A."/>
            <person name="Berteaux-Lecellier V."/>
            <person name="Gautheret D."/>
            <person name="de Vries R.P."/>
            <person name="Battaglia E."/>
            <person name="Coutinho P.M."/>
            <person name="Danchin E.G.J."/>
            <person name="Henrissat B."/>
            <person name="El Khoury R."/>
            <person name="Sainsard-Chanet A."/>
            <person name="Boivin A."/>
            <person name="Pinan-Lucarre B."/>
            <person name="Sellem C.H."/>
            <person name="Debuchy R."/>
            <person name="Wincker P."/>
            <person name="Weissenbach J."/>
            <person name="Silar P."/>
        </authorList>
    </citation>
    <scope>NUCLEOTIDE SEQUENCE [LARGE SCALE GENOMIC DNA]</scope>
    <source>
        <strain evidence="3">S / ATCC MYA-4624 / DSM 980 / FGSC 10383</strain>
        <strain evidence="1">S mat+</strain>
    </source>
</reference>
<reference evidence="1" key="2">
    <citation type="submission" date="2008-07" db="EMBL/GenBank/DDBJ databases">
        <authorList>
            <person name="Genoscope - CEA"/>
        </authorList>
    </citation>
    <scope>NUCLEOTIDE SEQUENCE</scope>
    <source>
        <strain evidence="1">S mat+</strain>
    </source>
</reference>
<dbReference type="RefSeq" id="XP_001910584.1">
    <property type="nucleotide sequence ID" value="XM_001910549.1"/>
</dbReference>
<reference evidence="2" key="4">
    <citation type="submission" date="2015-04" db="EMBL/GenBank/DDBJ databases">
        <title>Maintaining two mating types: Structure of the mating type locus and its role in heterokaryosis in Podospora anserina.</title>
        <authorList>
            <person name="Grognet P."/>
            <person name="Bidard F."/>
            <person name="Kuchly C."/>
            <person name="Chan Ho Tong L."/>
            <person name="Coppin E."/>
            <person name="Ait Benkhali J."/>
            <person name="Couloux A."/>
            <person name="Wincker P."/>
            <person name="Debuchy R."/>
            <person name="Silar P."/>
        </authorList>
    </citation>
    <scope>NUCLEOTIDE SEQUENCE</scope>
</reference>
<dbReference type="AlphaFoldDB" id="B2B3N4"/>
<dbReference type="HOGENOM" id="CLU_3399592_0_0_1"/>
<evidence type="ECO:0000313" key="2">
    <source>
        <dbReference type="EMBL" id="CDP31111.1"/>
    </source>
</evidence>
<evidence type="ECO:0000313" key="3">
    <source>
        <dbReference type="Proteomes" id="UP000001197"/>
    </source>
</evidence>
<protein>
    <submittedName>
        <fullName evidence="1">Podospora anserina S mat+ genomic DNA chromosome 6, supercontig 2</fullName>
    </submittedName>
</protein>
<sequence length="31" mass="3529">MDCMRDARGRIPFCCLDLEQVLMSDAQQAVL</sequence>
<accession>B2B3N4</accession>
<dbReference type="Proteomes" id="UP000001197">
    <property type="component" value="Chromosome 6"/>
</dbReference>
<name>B2B3N4_PODAN</name>